<gene>
    <name evidence="2" type="ORF">Spb1_14810</name>
</gene>
<feature type="signal peptide" evidence="1">
    <location>
        <begin position="1"/>
        <end position="17"/>
    </location>
</feature>
<dbReference type="PROSITE" id="PS51257">
    <property type="entry name" value="PROKAR_LIPOPROTEIN"/>
    <property type="match status" value="1"/>
</dbReference>
<accession>A0A518GLW9</accession>
<dbReference type="KEGG" id="peh:Spb1_14810"/>
<dbReference type="AlphaFoldDB" id="A0A518GLW9"/>
<proteinExistence type="predicted"/>
<dbReference type="EMBL" id="CP036299">
    <property type="protein sequence ID" value="QDV29569.1"/>
    <property type="molecule type" value="Genomic_DNA"/>
</dbReference>
<sequence precursor="true">MKSLLSLGMAAMAIMFAAGCCCPRQYACVNPCTPDPCEAVIAGCGHSTWFQRKVQHWRAKRAARKCGGFGLGSSDCCGMAAPTDDCGCGGTGGFLLGGDTGGCSSCGSAASVGVNYMPSAPAANQMAPVPPVPPVTTPAPMSPMTPMPIPEFNSSQRMSTPQSQFAQMQPQQVSYEEFQRLPGVIIQGPTPVGSPMATVQASGPTPLQTVSFQAAMPQAAPAQNTTVQPTTIQPVQFLQPVQARPTAPGSPVWTPAH</sequence>
<keyword evidence="3" id="KW-1185">Reference proteome</keyword>
<feature type="chain" id="PRO_5021747816" evidence="1">
    <location>
        <begin position="18"/>
        <end position="257"/>
    </location>
</feature>
<name>A0A518GLW9_9PLAN</name>
<dbReference type="Proteomes" id="UP000315349">
    <property type="component" value="Chromosome"/>
</dbReference>
<protein>
    <submittedName>
        <fullName evidence="2">Uncharacterized protein</fullName>
    </submittedName>
</protein>
<evidence type="ECO:0000313" key="3">
    <source>
        <dbReference type="Proteomes" id="UP000315349"/>
    </source>
</evidence>
<evidence type="ECO:0000256" key="1">
    <source>
        <dbReference type="SAM" id="SignalP"/>
    </source>
</evidence>
<evidence type="ECO:0000313" key="2">
    <source>
        <dbReference type="EMBL" id="QDV29569.1"/>
    </source>
</evidence>
<reference evidence="2 3" key="1">
    <citation type="submission" date="2019-02" db="EMBL/GenBank/DDBJ databases">
        <title>Deep-cultivation of Planctomycetes and their phenomic and genomic characterization uncovers novel biology.</title>
        <authorList>
            <person name="Wiegand S."/>
            <person name="Jogler M."/>
            <person name="Boedeker C."/>
            <person name="Pinto D."/>
            <person name="Vollmers J."/>
            <person name="Rivas-Marin E."/>
            <person name="Kohn T."/>
            <person name="Peeters S.H."/>
            <person name="Heuer A."/>
            <person name="Rast P."/>
            <person name="Oberbeckmann S."/>
            <person name="Bunk B."/>
            <person name="Jeske O."/>
            <person name="Meyerdierks A."/>
            <person name="Storesund J.E."/>
            <person name="Kallscheuer N."/>
            <person name="Luecker S."/>
            <person name="Lage O.M."/>
            <person name="Pohl T."/>
            <person name="Merkel B.J."/>
            <person name="Hornburger P."/>
            <person name="Mueller R.-W."/>
            <person name="Bruemmer F."/>
            <person name="Labrenz M."/>
            <person name="Spormann A.M."/>
            <person name="Op den Camp H."/>
            <person name="Overmann J."/>
            <person name="Amann R."/>
            <person name="Jetten M.S.M."/>
            <person name="Mascher T."/>
            <person name="Medema M.H."/>
            <person name="Devos D.P."/>
            <person name="Kaster A.-K."/>
            <person name="Ovreas L."/>
            <person name="Rohde M."/>
            <person name="Galperin M.Y."/>
            <person name="Jogler C."/>
        </authorList>
    </citation>
    <scope>NUCLEOTIDE SEQUENCE [LARGE SCALE GENOMIC DNA]</scope>
    <source>
        <strain evidence="2 3">Spb1</strain>
    </source>
</reference>
<organism evidence="2 3">
    <name type="scientific">Planctopirus ephydatiae</name>
    <dbReference type="NCBI Taxonomy" id="2528019"/>
    <lineage>
        <taxon>Bacteria</taxon>
        <taxon>Pseudomonadati</taxon>
        <taxon>Planctomycetota</taxon>
        <taxon>Planctomycetia</taxon>
        <taxon>Planctomycetales</taxon>
        <taxon>Planctomycetaceae</taxon>
        <taxon>Planctopirus</taxon>
    </lineage>
</organism>
<keyword evidence="1" id="KW-0732">Signal</keyword>